<protein>
    <submittedName>
        <fullName evidence="1">Uncharacterized protein</fullName>
    </submittedName>
</protein>
<dbReference type="AlphaFoldDB" id="A0A0F9CKZ7"/>
<evidence type="ECO:0000313" key="1">
    <source>
        <dbReference type="EMBL" id="KKL27117.1"/>
    </source>
</evidence>
<sequence>MPDALEDVFPDSWYQRLSEPVREPPQAIPSAPYEPVVQFPGDATELAEFIPVPDVIRPPDKAIPTGITAFAVKAVTIKWFQAFSDPVWPVEHAVYVQEPIPLTTTFLPGDATELREFIPGPDVIRPIPRVAQEQERTILVPSVFLPGDATQLLTFIQLPDVIYQVNRTPSDLFLFFDPLPISVPEDIFPDKWYQQLSEPARSPPQAIPSAPYEPVAQFAGDATELKEFIQPPADVIIFPVPVGEGGNFQRLLTPQELLDLIPNFGYFQSLSIPVDLRKPLNPAALAQDYIDPAFDVVGVKTNWIESTTGVDGWAEQS</sequence>
<dbReference type="EMBL" id="LAZR01035585">
    <property type="protein sequence ID" value="KKL27117.1"/>
    <property type="molecule type" value="Genomic_DNA"/>
</dbReference>
<comment type="caution">
    <text evidence="1">The sequence shown here is derived from an EMBL/GenBank/DDBJ whole genome shotgun (WGS) entry which is preliminary data.</text>
</comment>
<feature type="non-terminal residue" evidence="1">
    <location>
        <position position="317"/>
    </location>
</feature>
<accession>A0A0F9CKZ7</accession>
<proteinExistence type="predicted"/>
<name>A0A0F9CKZ7_9ZZZZ</name>
<organism evidence="1">
    <name type="scientific">marine sediment metagenome</name>
    <dbReference type="NCBI Taxonomy" id="412755"/>
    <lineage>
        <taxon>unclassified sequences</taxon>
        <taxon>metagenomes</taxon>
        <taxon>ecological metagenomes</taxon>
    </lineage>
</organism>
<gene>
    <name evidence="1" type="ORF">LCGC14_2388400</name>
</gene>
<reference evidence="1" key="1">
    <citation type="journal article" date="2015" name="Nature">
        <title>Complex archaea that bridge the gap between prokaryotes and eukaryotes.</title>
        <authorList>
            <person name="Spang A."/>
            <person name="Saw J.H."/>
            <person name="Jorgensen S.L."/>
            <person name="Zaremba-Niedzwiedzka K."/>
            <person name="Martijn J."/>
            <person name="Lind A.E."/>
            <person name="van Eijk R."/>
            <person name="Schleper C."/>
            <person name="Guy L."/>
            <person name="Ettema T.J."/>
        </authorList>
    </citation>
    <scope>NUCLEOTIDE SEQUENCE</scope>
</reference>